<keyword evidence="2" id="KW-1185">Reference proteome</keyword>
<organism evidence="1 2">
    <name type="scientific">Wenxinia saemankumensis</name>
    <dbReference type="NCBI Taxonomy" id="1447782"/>
    <lineage>
        <taxon>Bacteria</taxon>
        <taxon>Pseudomonadati</taxon>
        <taxon>Pseudomonadota</taxon>
        <taxon>Alphaproteobacteria</taxon>
        <taxon>Rhodobacterales</taxon>
        <taxon>Roseobacteraceae</taxon>
        <taxon>Wenxinia</taxon>
    </lineage>
</organism>
<gene>
    <name evidence="1" type="ORF">SAMN05444417_2128</name>
</gene>
<protein>
    <submittedName>
        <fullName evidence="1">Pectate lyase superfamily protein</fullName>
    </submittedName>
</protein>
<dbReference type="RefSeq" id="WP_073329680.1">
    <property type="nucleotide sequence ID" value="NZ_FQYO01000003.1"/>
</dbReference>
<name>A0A1M6ER11_9RHOB</name>
<dbReference type="AlphaFoldDB" id="A0A1M6ER11"/>
<evidence type="ECO:0000313" key="2">
    <source>
        <dbReference type="Proteomes" id="UP000184292"/>
    </source>
</evidence>
<dbReference type="Proteomes" id="UP000184292">
    <property type="component" value="Unassembled WGS sequence"/>
</dbReference>
<dbReference type="EMBL" id="FQYO01000003">
    <property type="protein sequence ID" value="SHI87878.1"/>
    <property type="molecule type" value="Genomic_DNA"/>
</dbReference>
<dbReference type="InterPro" id="IPR011050">
    <property type="entry name" value="Pectin_lyase_fold/virulence"/>
</dbReference>
<dbReference type="SUPFAM" id="SSF51126">
    <property type="entry name" value="Pectin lyase-like"/>
    <property type="match status" value="1"/>
</dbReference>
<sequence length="762" mass="82023">MNVAITEGLQLDPPPFSAGLGVWSSGDGRPGSDTYAGSGGGVFVPADQDFGGAMEIVKTASTQRVRWMGQTPIRPGLYLRVTARVKAIAGALPAVRIAGTPVGSGGGVLGGVATAGPATQIAAYGEVVTVTGIVGTGVRGGTDMVWPGAAHGHLGLDLTGPTGGILRIDDIEIEDITSAYLRDMLAVVDVRDYGALGNGTANDAPAFNAADAAANGREVLVPGGTYYLNGDVTMQNPVRFEGTVSVPDNRRFILQRNFDFDSYLAAFGNEEQAFRKAFQALLNFADHESLDLCGRRIGLTRPLDMAACDPGRTTFHTRRVIRNGQFQPIDGPDWTASSVQSQASYVASSPLTLTGVANIANIERGSRVHGTGVGREVYVREVNIAQQRITLSAPLYDSEGTRTYTFVRYRYLLDFTGFDDLSQFVIDDVEFQCNGQASALALPRQGLIFHLRDCAINKPEHRGITSIGSGCQGLLVDRCNFQSNEQALPVDQRGTIALNTNANDVKIRDCRVVMFLHFAVIGGSGATITGNHWFHGDETVNGVRRGGLVFTSPNVKSTVIGNYIDNNFIEWTNEHDATPALGQQFSFGGLSITGNIFTVNDVADWFNFIVVKPYGPNHYIHGLSVTGNVFRSINGYIDRVDRVDTTFAGLDMTRMRNVTFADNVFHGVNEEIRNPVSIEHAQSTASRIWVVDTGTFLPFGGRARVVESVVATDRIRTAGNTTIYESPWTDGDHGPGGRQVRVIFDSDVLGSVRAMIRMDNPN</sequence>
<dbReference type="OrthoDB" id="7749009at2"/>
<dbReference type="InterPro" id="IPR012334">
    <property type="entry name" value="Pectin_lyas_fold"/>
</dbReference>
<keyword evidence="1" id="KW-0456">Lyase</keyword>
<accession>A0A1M6ER11</accession>
<dbReference type="Gene3D" id="2.160.20.10">
    <property type="entry name" value="Single-stranded right-handed beta-helix, Pectin lyase-like"/>
    <property type="match status" value="1"/>
</dbReference>
<proteinExistence type="predicted"/>
<evidence type="ECO:0000313" key="1">
    <source>
        <dbReference type="EMBL" id="SHI87878.1"/>
    </source>
</evidence>
<dbReference type="GO" id="GO:0016829">
    <property type="term" value="F:lyase activity"/>
    <property type="evidence" value="ECO:0007669"/>
    <property type="project" value="UniProtKB-KW"/>
</dbReference>
<reference evidence="1 2" key="1">
    <citation type="submission" date="2016-11" db="EMBL/GenBank/DDBJ databases">
        <authorList>
            <person name="Jaros S."/>
            <person name="Januszkiewicz K."/>
            <person name="Wedrychowicz H."/>
        </authorList>
    </citation>
    <scope>NUCLEOTIDE SEQUENCE [LARGE SCALE GENOMIC DNA]</scope>
    <source>
        <strain evidence="1 2">DSM 100565</strain>
    </source>
</reference>
<dbReference type="STRING" id="1447782.SAMN05444417_2128"/>